<evidence type="ECO:0000313" key="2">
    <source>
        <dbReference type="Proteomes" id="UP000325755"/>
    </source>
</evidence>
<evidence type="ECO:0008006" key="3">
    <source>
        <dbReference type="Google" id="ProtNLM"/>
    </source>
</evidence>
<dbReference type="AlphaFoldDB" id="A0A5Q0BGD1"/>
<dbReference type="RefSeq" id="WP_153248174.1">
    <property type="nucleotide sequence ID" value="NZ_CP044205.1"/>
</dbReference>
<keyword evidence="2" id="KW-1185">Reference proteome</keyword>
<dbReference type="KEGG" id="mmob:F6R98_05725"/>
<accession>A0A5Q0BGD1</accession>
<evidence type="ECO:0000313" key="1">
    <source>
        <dbReference type="EMBL" id="QFY42192.1"/>
    </source>
</evidence>
<dbReference type="Proteomes" id="UP000325755">
    <property type="component" value="Chromosome"/>
</dbReference>
<reference evidence="1 2" key="1">
    <citation type="submission" date="2019-09" db="EMBL/GenBank/DDBJ databases">
        <title>Ecophysiology of the spiral-shaped methanotroph Methylospira mobilis as revealed by the complete genome sequence.</title>
        <authorList>
            <person name="Oshkin I.Y."/>
            <person name="Dedysh S.N."/>
            <person name="Miroshnikov K."/>
            <person name="Danilova O.V."/>
            <person name="Hakobyan A."/>
            <person name="Liesack W."/>
        </authorList>
    </citation>
    <scope>NUCLEOTIDE SEQUENCE [LARGE SCALE GENOMIC DNA]</scope>
    <source>
        <strain evidence="1 2">Shm1</strain>
    </source>
</reference>
<dbReference type="EMBL" id="CP044205">
    <property type="protein sequence ID" value="QFY42192.1"/>
    <property type="molecule type" value="Genomic_DNA"/>
</dbReference>
<dbReference type="InParanoid" id="A0A5Q0BGD1"/>
<organism evidence="1 2">
    <name type="scientific">Candidatus Methylospira mobilis</name>
    <dbReference type="NCBI Taxonomy" id="1808979"/>
    <lineage>
        <taxon>Bacteria</taxon>
        <taxon>Pseudomonadati</taxon>
        <taxon>Pseudomonadota</taxon>
        <taxon>Gammaproteobacteria</taxon>
        <taxon>Methylococcales</taxon>
        <taxon>Methylococcaceae</taxon>
        <taxon>Candidatus Methylospira</taxon>
    </lineage>
</organism>
<sequence length="73" mass="8066">MKLTQEMLDVAAKIACQEPLTLAKIAVRIAERFPDASSFSLDRLAVGLKAGGLSFERNRLSLKKNEMKPGFSR</sequence>
<gene>
    <name evidence="1" type="ORF">F6R98_05725</name>
</gene>
<proteinExistence type="predicted"/>
<protein>
    <recommendedName>
        <fullName evidence="3">HTH HARE-type domain-containing protein</fullName>
    </recommendedName>
</protein>
<dbReference type="OrthoDB" id="5569046at2"/>
<name>A0A5Q0BGD1_9GAMM</name>